<dbReference type="SUPFAM" id="SSF56935">
    <property type="entry name" value="Porins"/>
    <property type="match status" value="1"/>
</dbReference>
<keyword evidence="5 11" id="KW-0812">Transmembrane</keyword>
<evidence type="ECO:0000256" key="6">
    <source>
        <dbReference type="ARBA" id="ARBA00023004"/>
    </source>
</evidence>
<keyword evidence="10 11" id="KW-0998">Cell outer membrane</keyword>
<comment type="subcellular location">
    <subcellularLocation>
        <location evidence="1 11">Cell outer membrane</location>
        <topology evidence="1 11">Multi-pass membrane protein</topology>
    </subcellularLocation>
</comment>
<organism evidence="15 16">
    <name type="scientific">Halarcobacter mediterraneus</name>
    <dbReference type="NCBI Taxonomy" id="2023153"/>
    <lineage>
        <taxon>Bacteria</taxon>
        <taxon>Pseudomonadati</taxon>
        <taxon>Campylobacterota</taxon>
        <taxon>Epsilonproteobacteria</taxon>
        <taxon>Campylobacterales</taxon>
        <taxon>Arcobacteraceae</taxon>
        <taxon>Halarcobacter</taxon>
    </lineage>
</organism>
<keyword evidence="9 11" id="KW-0472">Membrane</keyword>
<comment type="caution">
    <text evidence="15">The sequence shown here is derived from an EMBL/GenBank/DDBJ whole genome shotgun (WGS) entry which is preliminary data.</text>
</comment>
<keyword evidence="8 12" id="KW-0798">TonB box</keyword>
<keyword evidence="16" id="KW-1185">Reference proteome</keyword>
<dbReference type="PROSITE" id="PS52016">
    <property type="entry name" value="TONB_DEPENDENT_REC_3"/>
    <property type="match status" value="1"/>
</dbReference>
<keyword evidence="6" id="KW-0408">Iron</keyword>
<dbReference type="OrthoDB" id="9763670at2"/>
<gene>
    <name evidence="15" type="ORF">CP965_05620</name>
</gene>
<proteinExistence type="inferred from homology"/>
<dbReference type="GO" id="GO:0009279">
    <property type="term" value="C:cell outer membrane"/>
    <property type="evidence" value="ECO:0007669"/>
    <property type="project" value="UniProtKB-SubCell"/>
</dbReference>
<dbReference type="InterPro" id="IPR012910">
    <property type="entry name" value="Plug_dom"/>
</dbReference>
<dbReference type="AlphaFoldDB" id="A0A4Q1AY40"/>
<comment type="similarity">
    <text evidence="11 12">Belongs to the TonB-dependent receptor family.</text>
</comment>
<evidence type="ECO:0000259" key="13">
    <source>
        <dbReference type="Pfam" id="PF00593"/>
    </source>
</evidence>
<evidence type="ECO:0000256" key="5">
    <source>
        <dbReference type="ARBA" id="ARBA00022692"/>
    </source>
</evidence>
<evidence type="ECO:0000256" key="12">
    <source>
        <dbReference type="RuleBase" id="RU003357"/>
    </source>
</evidence>
<evidence type="ECO:0000256" key="10">
    <source>
        <dbReference type="ARBA" id="ARBA00023237"/>
    </source>
</evidence>
<feature type="domain" description="TonB-dependent receptor-like beta-barrel" evidence="13">
    <location>
        <begin position="223"/>
        <end position="672"/>
    </location>
</feature>
<evidence type="ECO:0000313" key="15">
    <source>
        <dbReference type="EMBL" id="RXK13280.1"/>
    </source>
</evidence>
<dbReference type="CDD" id="cd01347">
    <property type="entry name" value="ligand_gated_channel"/>
    <property type="match status" value="1"/>
</dbReference>
<evidence type="ECO:0000256" key="1">
    <source>
        <dbReference type="ARBA" id="ARBA00004571"/>
    </source>
</evidence>
<dbReference type="PANTHER" id="PTHR32552:SF81">
    <property type="entry name" value="TONB-DEPENDENT OUTER MEMBRANE RECEPTOR"/>
    <property type="match status" value="1"/>
</dbReference>
<dbReference type="InterPro" id="IPR000531">
    <property type="entry name" value="Beta-barrel_TonB"/>
</dbReference>
<evidence type="ECO:0000259" key="14">
    <source>
        <dbReference type="Pfam" id="PF07715"/>
    </source>
</evidence>
<dbReference type="Pfam" id="PF00593">
    <property type="entry name" value="TonB_dep_Rec_b-barrel"/>
    <property type="match status" value="1"/>
</dbReference>
<keyword evidence="4" id="KW-0410">Iron transport</keyword>
<dbReference type="EMBL" id="NXIE01000002">
    <property type="protein sequence ID" value="RXK13280.1"/>
    <property type="molecule type" value="Genomic_DNA"/>
</dbReference>
<accession>A0A4Q1AY40</accession>
<protein>
    <submittedName>
        <fullName evidence="15">TonB-dependent siderophore receptor</fullName>
    </submittedName>
</protein>
<evidence type="ECO:0000256" key="11">
    <source>
        <dbReference type="PROSITE-ProRule" id="PRU01360"/>
    </source>
</evidence>
<dbReference type="Proteomes" id="UP000289718">
    <property type="component" value="Unassembled WGS sequence"/>
</dbReference>
<evidence type="ECO:0000256" key="9">
    <source>
        <dbReference type="ARBA" id="ARBA00023136"/>
    </source>
</evidence>
<evidence type="ECO:0000256" key="8">
    <source>
        <dbReference type="ARBA" id="ARBA00023077"/>
    </source>
</evidence>
<keyword evidence="7" id="KW-0406">Ion transport</keyword>
<evidence type="ECO:0000256" key="2">
    <source>
        <dbReference type="ARBA" id="ARBA00022448"/>
    </source>
</evidence>
<dbReference type="InterPro" id="IPR039426">
    <property type="entry name" value="TonB-dep_rcpt-like"/>
</dbReference>
<reference evidence="15 16" key="1">
    <citation type="submission" date="2017-09" db="EMBL/GenBank/DDBJ databases">
        <title>Genomics of the genus Arcobacter.</title>
        <authorList>
            <person name="Perez-Cataluna A."/>
            <person name="Figueras M.J."/>
            <person name="Salas-Masso N."/>
        </authorList>
    </citation>
    <scope>NUCLEOTIDE SEQUENCE [LARGE SCALE GENOMIC DNA]</scope>
    <source>
        <strain evidence="15 16">F156-34</strain>
    </source>
</reference>
<keyword evidence="15" id="KW-0675">Receptor</keyword>
<dbReference type="Gene3D" id="2.40.170.20">
    <property type="entry name" value="TonB-dependent receptor, beta-barrel domain"/>
    <property type="match status" value="1"/>
</dbReference>
<dbReference type="PANTHER" id="PTHR32552">
    <property type="entry name" value="FERRICHROME IRON RECEPTOR-RELATED"/>
    <property type="match status" value="1"/>
</dbReference>
<dbReference type="RefSeq" id="WP_129061101.1">
    <property type="nucleotide sequence ID" value="NZ_NXIE01000002.1"/>
</dbReference>
<name>A0A4Q1AY40_9BACT</name>
<evidence type="ECO:0000256" key="4">
    <source>
        <dbReference type="ARBA" id="ARBA00022496"/>
    </source>
</evidence>
<dbReference type="Pfam" id="PF07715">
    <property type="entry name" value="Plug"/>
    <property type="match status" value="1"/>
</dbReference>
<evidence type="ECO:0000256" key="7">
    <source>
        <dbReference type="ARBA" id="ARBA00023065"/>
    </source>
</evidence>
<evidence type="ECO:0000313" key="16">
    <source>
        <dbReference type="Proteomes" id="UP000289718"/>
    </source>
</evidence>
<dbReference type="InterPro" id="IPR036942">
    <property type="entry name" value="Beta-barrel_TonB_sf"/>
</dbReference>
<evidence type="ECO:0000256" key="3">
    <source>
        <dbReference type="ARBA" id="ARBA00022452"/>
    </source>
</evidence>
<dbReference type="GO" id="GO:0006826">
    <property type="term" value="P:iron ion transport"/>
    <property type="evidence" value="ECO:0007669"/>
    <property type="project" value="UniProtKB-KW"/>
</dbReference>
<keyword evidence="2 11" id="KW-0813">Transport</keyword>
<sequence>MNNKLLKLALISLVTNSLLFAGKKEPIKLNEITVSANKIDENIKDVPQSISVLDEYTIEEKGIRNIKDVISNIPNMSTKPFDGTYVNFRGLNSSTFTNNNPIVIYIDGIPQTDRYGFDASLANIERVEVLRGPQSTLYGKDAIGGVINIITKEPTNEWSGNLGLEYGSEEHIFSTFNLNGALIDDKLFLGINGQLLQDEGWITNNYQGKNEEDVNSQRDRKINTYLLYKPTDNLTTKFTISKDYFKTNWFDGKNYLDPMTATRDDAKNVSFDVPTYTKTDSFSQSLLLKYELDNLEFNSITTHKKTDTLSHIDQDFSDSLAYKDLIMFGDTTNKSLSQEFRLSGKTENNTKWIAGLFLEKEDIDKGPFGEQFPAMENTEANFMSDNTAKTGAIFGQVMIPFLEDFEVTVGGRYQRITKEINMNAFYKGLNSGQYYSNDFSNTYSSPTAFLTQEGKKTSNVFLPKFALSYKINPTWTTYTSISKGYMPGGFNYIAFSGTAHENSFEAQTSVNYEVGVKAEFDKAILAASIFYMDIKDIHVYKNVGNGMYVTSNAKKAHSQGFEIQGRYFLTDNLDISASLGIISAKYDDFDNGTTNYDNKRIEKTPSKTATLSLSYIHPNGFYGRIDSFYQGTTVYYDQSSNWSAQTDDYFTTNVKLGYRFSDFDTYIYAKNITDEEYISNIEQAHNVVFGDARQIGIGIKYTF</sequence>
<feature type="domain" description="TonB-dependent receptor plug" evidence="14">
    <location>
        <begin position="43"/>
        <end position="146"/>
    </location>
</feature>
<keyword evidence="3 11" id="KW-1134">Transmembrane beta strand</keyword>